<evidence type="ECO:0000256" key="4">
    <source>
        <dbReference type="ARBA" id="ARBA00023136"/>
    </source>
</evidence>
<proteinExistence type="predicted"/>
<evidence type="ECO:0000259" key="6">
    <source>
        <dbReference type="Pfam" id="PF00892"/>
    </source>
</evidence>
<feature type="transmembrane region" description="Helical" evidence="5">
    <location>
        <begin position="71"/>
        <end position="91"/>
    </location>
</feature>
<keyword evidence="8" id="KW-1185">Reference proteome</keyword>
<feature type="domain" description="EamA" evidence="6">
    <location>
        <begin position="149"/>
        <end position="276"/>
    </location>
</feature>
<accession>A0A1H8SQK2</accession>
<sequence length="292" mass="31739">MQRNLLLGALFIVISEFLLASMSAAVKVLAETMPEAMLVFFRNLFGLAVLMPLVLRNGWASLKTTVPHLHFMRAAVGVAAMYCFFYTIAHMALAEALLFKLTAPFFIPLIALLWLSETIPNSAKVAIAVGFVGVAFILQPDAEGIQLVAVVGLLGAFLAGLAKVTIRRMSRTEPAVRIVFWFGAFATLISAVPLLWTWQTPEPRALLWLLGMGLCATTAQLLLTRAYALAPAGQIGPFTYVSVVFGALYGWLFWDEYLDTPTFIGMLLVVLAGILTTRGGPRAPATRSTKET</sequence>
<gene>
    <name evidence="7" type="ORF">SAMN04488052_103127</name>
</gene>
<evidence type="ECO:0000256" key="5">
    <source>
        <dbReference type="SAM" id="Phobius"/>
    </source>
</evidence>
<evidence type="ECO:0000256" key="1">
    <source>
        <dbReference type="ARBA" id="ARBA00004141"/>
    </source>
</evidence>
<dbReference type="Proteomes" id="UP000199657">
    <property type="component" value="Unassembled WGS sequence"/>
</dbReference>
<feature type="transmembrane region" description="Helical" evidence="5">
    <location>
        <begin position="205"/>
        <end position="223"/>
    </location>
</feature>
<dbReference type="InterPro" id="IPR000620">
    <property type="entry name" value="EamA_dom"/>
</dbReference>
<dbReference type="InterPro" id="IPR037185">
    <property type="entry name" value="EmrE-like"/>
</dbReference>
<evidence type="ECO:0000256" key="2">
    <source>
        <dbReference type="ARBA" id="ARBA00022692"/>
    </source>
</evidence>
<dbReference type="SUPFAM" id="SSF103481">
    <property type="entry name" value="Multidrug resistance efflux transporter EmrE"/>
    <property type="match status" value="2"/>
</dbReference>
<dbReference type="GO" id="GO:0016020">
    <property type="term" value="C:membrane"/>
    <property type="evidence" value="ECO:0007669"/>
    <property type="project" value="UniProtKB-SubCell"/>
</dbReference>
<feature type="transmembrane region" description="Helical" evidence="5">
    <location>
        <begin position="235"/>
        <end position="254"/>
    </location>
</feature>
<dbReference type="Pfam" id="PF00892">
    <property type="entry name" value="EamA"/>
    <property type="match status" value="2"/>
</dbReference>
<dbReference type="PANTHER" id="PTHR22911">
    <property type="entry name" value="ACYL-MALONYL CONDENSING ENZYME-RELATED"/>
    <property type="match status" value="1"/>
</dbReference>
<feature type="transmembrane region" description="Helical" evidence="5">
    <location>
        <begin position="97"/>
        <end position="115"/>
    </location>
</feature>
<keyword evidence="4 5" id="KW-0472">Membrane</keyword>
<feature type="domain" description="EamA" evidence="6">
    <location>
        <begin position="7"/>
        <end position="138"/>
    </location>
</feature>
<protein>
    <submittedName>
        <fullName evidence="7">Uncharacterized membrane protein</fullName>
    </submittedName>
</protein>
<evidence type="ECO:0000313" key="7">
    <source>
        <dbReference type="EMBL" id="SEO80796.1"/>
    </source>
</evidence>
<feature type="transmembrane region" description="Helical" evidence="5">
    <location>
        <begin position="145"/>
        <end position="166"/>
    </location>
</feature>
<dbReference type="STRING" id="406100.SAMN04488052_103127"/>
<dbReference type="RefSeq" id="WP_091642283.1">
    <property type="nucleotide sequence ID" value="NZ_FOEG01000003.1"/>
</dbReference>
<keyword evidence="3 5" id="KW-1133">Transmembrane helix</keyword>
<feature type="transmembrane region" description="Helical" evidence="5">
    <location>
        <begin position="260"/>
        <end position="277"/>
    </location>
</feature>
<name>A0A1H8SQK2_9GAMM</name>
<comment type="subcellular location">
    <subcellularLocation>
        <location evidence="1">Membrane</location>
        <topology evidence="1">Multi-pass membrane protein</topology>
    </subcellularLocation>
</comment>
<keyword evidence="2 5" id="KW-0812">Transmembrane</keyword>
<feature type="transmembrane region" description="Helical" evidence="5">
    <location>
        <begin position="40"/>
        <end position="59"/>
    </location>
</feature>
<dbReference type="EMBL" id="FOEG01000003">
    <property type="protein sequence ID" value="SEO80796.1"/>
    <property type="molecule type" value="Genomic_DNA"/>
</dbReference>
<feature type="transmembrane region" description="Helical" evidence="5">
    <location>
        <begin position="178"/>
        <end position="199"/>
    </location>
</feature>
<dbReference type="PANTHER" id="PTHR22911:SF6">
    <property type="entry name" value="SOLUTE CARRIER FAMILY 35 MEMBER G1"/>
    <property type="match status" value="1"/>
</dbReference>
<evidence type="ECO:0000313" key="8">
    <source>
        <dbReference type="Proteomes" id="UP000199657"/>
    </source>
</evidence>
<organism evidence="7 8">
    <name type="scientific">Aquisalimonas asiatica</name>
    <dbReference type="NCBI Taxonomy" id="406100"/>
    <lineage>
        <taxon>Bacteria</taxon>
        <taxon>Pseudomonadati</taxon>
        <taxon>Pseudomonadota</taxon>
        <taxon>Gammaproteobacteria</taxon>
        <taxon>Chromatiales</taxon>
        <taxon>Ectothiorhodospiraceae</taxon>
        <taxon>Aquisalimonas</taxon>
    </lineage>
</organism>
<dbReference type="AlphaFoldDB" id="A0A1H8SQK2"/>
<dbReference type="OrthoDB" id="148351at2"/>
<dbReference type="Gene3D" id="1.10.3730.20">
    <property type="match status" value="1"/>
</dbReference>
<evidence type="ECO:0000256" key="3">
    <source>
        <dbReference type="ARBA" id="ARBA00022989"/>
    </source>
</evidence>
<reference evidence="7 8" key="1">
    <citation type="submission" date="2016-10" db="EMBL/GenBank/DDBJ databases">
        <authorList>
            <person name="de Groot N.N."/>
        </authorList>
    </citation>
    <scope>NUCLEOTIDE SEQUENCE [LARGE SCALE GENOMIC DNA]</scope>
    <source>
        <strain evidence="7 8">CGMCC 1.6291</strain>
    </source>
</reference>